<dbReference type="PANTHER" id="PTHR13096">
    <property type="entry name" value="MINA53 MYC INDUCED NUCLEAR ANTIGEN"/>
    <property type="match status" value="1"/>
</dbReference>
<dbReference type="STRING" id="296587.C1EHB5"/>
<dbReference type="GO" id="GO:0005506">
    <property type="term" value="F:iron ion binding"/>
    <property type="evidence" value="ECO:0007669"/>
    <property type="project" value="UniProtKB-UniRule"/>
</dbReference>
<dbReference type="Proteomes" id="UP000002009">
    <property type="component" value="Chromosome 14"/>
</dbReference>
<dbReference type="OrthoDB" id="425950at2759"/>
<evidence type="ECO:0000313" key="5">
    <source>
        <dbReference type="EMBL" id="ACO67477.1"/>
    </source>
</evidence>
<evidence type="ECO:0000259" key="4">
    <source>
        <dbReference type="PROSITE" id="PS51184"/>
    </source>
</evidence>
<keyword evidence="3" id="KW-0560">Oxidoreductase</keyword>
<protein>
    <recommendedName>
        <fullName evidence="3">Bifunctional lysine-specific demethylase and histidyl-hydroxylase</fullName>
        <ecNumber evidence="3">1.14.11.-</ecNumber>
    </recommendedName>
</protein>
<keyword evidence="1 3" id="KW-0479">Metal-binding</keyword>
<name>C1EHB5_MICCC</name>
<organism evidence="5 6">
    <name type="scientific">Micromonas commoda (strain RCC299 / NOUM17 / CCMP2709)</name>
    <name type="common">Picoplanktonic green alga</name>
    <dbReference type="NCBI Taxonomy" id="296587"/>
    <lineage>
        <taxon>Eukaryota</taxon>
        <taxon>Viridiplantae</taxon>
        <taxon>Chlorophyta</taxon>
        <taxon>Mamiellophyceae</taxon>
        <taxon>Mamiellales</taxon>
        <taxon>Mamiellaceae</taxon>
        <taxon>Micromonas</taxon>
    </lineage>
</organism>
<dbReference type="InterPro" id="IPR003347">
    <property type="entry name" value="JmjC_dom"/>
</dbReference>
<dbReference type="SUPFAM" id="SSF51197">
    <property type="entry name" value="Clavaminate synthase-like"/>
    <property type="match status" value="1"/>
</dbReference>
<dbReference type="KEGG" id="mis:MICPUN_68455"/>
<keyword evidence="3" id="KW-0805">Transcription regulation</keyword>
<keyword evidence="6" id="KW-1185">Reference proteome</keyword>
<keyword evidence="2 3" id="KW-0408">Iron</keyword>
<dbReference type="InterPro" id="IPR039994">
    <property type="entry name" value="NO66-like"/>
</dbReference>
<dbReference type="PANTHER" id="PTHR13096:SF8">
    <property type="entry name" value="RIBOSOMAL OXYGENASE 1"/>
    <property type="match status" value="1"/>
</dbReference>
<gene>
    <name evidence="5" type="ORF">MICPUN_68455</name>
</gene>
<dbReference type="EC" id="1.14.11.-" evidence="3"/>
<dbReference type="GO" id="GO:0005730">
    <property type="term" value="C:nucleolus"/>
    <property type="evidence" value="ECO:0007669"/>
    <property type="project" value="TreeGrafter"/>
</dbReference>
<dbReference type="GO" id="GO:0032453">
    <property type="term" value="F:histone H3K4 demethylase activity"/>
    <property type="evidence" value="ECO:0007669"/>
    <property type="project" value="TreeGrafter"/>
</dbReference>
<dbReference type="RefSeq" id="XP_002506219.1">
    <property type="nucleotide sequence ID" value="XM_002506173.1"/>
</dbReference>
<proteinExistence type="inferred from homology"/>
<keyword evidence="3" id="KW-0804">Transcription</keyword>
<dbReference type="InParanoid" id="C1EHB5"/>
<feature type="domain" description="JmjC" evidence="4">
    <location>
        <begin position="119"/>
        <end position="254"/>
    </location>
</feature>
<feature type="non-terminal residue" evidence="5">
    <location>
        <position position="387"/>
    </location>
</feature>
<comment type="cofactor">
    <cofactor evidence="3">
        <name>Fe(2+)</name>
        <dbReference type="ChEBI" id="CHEBI:29033"/>
    </cofactor>
    <text evidence="3">Binds 1 Fe(2+) ion per subunit.</text>
</comment>
<evidence type="ECO:0000256" key="3">
    <source>
        <dbReference type="RuleBase" id="RU366061"/>
    </source>
</evidence>
<dbReference type="Pfam" id="PF08007">
    <property type="entry name" value="JmjC_2"/>
    <property type="match status" value="1"/>
</dbReference>
<comment type="similarity">
    <text evidence="3">Belongs to the ROX family.</text>
</comment>
<accession>C1EHB5</accession>
<dbReference type="Gene3D" id="2.60.120.650">
    <property type="entry name" value="Cupin"/>
    <property type="match status" value="1"/>
</dbReference>
<evidence type="ECO:0000256" key="1">
    <source>
        <dbReference type="ARBA" id="ARBA00022723"/>
    </source>
</evidence>
<keyword evidence="3" id="KW-0223">Dioxygenase</keyword>
<dbReference type="AlphaFoldDB" id="C1EHB5"/>
<reference evidence="5 6" key="1">
    <citation type="journal article" date="2009" name="Science">
        <title>Green evolution and dynamic adaptations revealed by genomes of the marine picoeukaryotes Micromonas.</title>
        <authorList>
            <person name="Worden A.Z."/>
            <person name="Lee J.H."/>
            <person name="Mock T."/>
            <person name="Rouze P."/>
            <person name="Simmons M.P."/>
            <person name="Aerts A.L."/>
            <person name="Allen A.E."/>
            <person name="Cuvelier M.L."/>
            <person name="Derelle E."/>
            <person name="Everett M.V."/>
            <person name="Foulon E."/>
            <person name="Grimwood J."/>
            <person name="Gundlach H."/>
            <person name="Henrissat B."/>
            <person name="Napoli C."/>
            <person name="McDonald S.M."/>
            <person name="Parker M.S."/>
            <person name="Rombauts S."/>
            <person name="Salamov A."/>
            <person name="Von Dassow P."/>
            <person name="Badger J.H."/>
            <person name="Coutinho P.M."/>
            <person name="Demir E."/>
            <person name="Dubchak I."/>
            <person name="Gentemann C."/>
            <person name="Eikrem W."/>
            <person name="Gready J.E."/>
            <person name="John U."/>
            <person name="Lanier W."/>
            <person name="Lindquist E.A."/>
            <person name="Lucas S."/>
            <person name="Mayer K.F."/>
            <person name="Moreau H."/>
            <person name="Not F."/>
            <person name="Otillar R."/>
            <person name="Panaud O."/>
            <person name="Pangilinan J."/>
            <person name="Paulsen I."/>
            <person name="Piegu B."/>
            <person name="Poliakov A."/>
            <person name="Robbens S."/>
            <person name="Schmutz J."/>
            <person name="Toulza E."/>
            <person name="Wyss T."/>
            <person name="Zelensky A."/>
            <person name="Zhou K."/>
            <person name="Armbrust E.V."/>
            <person name="Bhattacharya D."/>
            <person name="Goodenough U.W."/>
            <person name="Van de Peer Y."/>
            <person name="Grigoriev I.V."/>
        </authorList>
    </citation>
    <scope>NUCLEOTIDE SEQUENCE [LARGE SCALE GENOMIC DNA]</scope>
    <source>
        <strain evidence="6">RCC299 / NOUM17</strain>
    </source>
</reference>
<dbReference type="Gene3D" id="3.90.930.40">
    <property type="match status" value="1"/>
</dbReference>
<dbReference type="GO" id="GO:0051864">
    <property type="term" value="F:histone H3K36 demethylase activity"/>
    <property type="evidence" value="ECO:0007669"/>
    <property type="project" value="TreeGrafter"/>
</dbReference>
<sequence length="387" mass="43373">AEELMRWLIAPVPLETFMRDIWERRPAYVSRNAHKGYFDGLLSKADIDEWLRAGKMRYQRNVDVTSYKDGVRRTHNLNDDGSGGVDATTGEPGFADADTVWRRFEQEGCSLRVLHPQRWRDPLWKTLAALERFWNCSTGCNCYLTPADSQGFSPHYDDIDAFILQLEGKKLWRVYPPRSEAEMLPRYSSPNFGQDDVGEPVLEVILEPGDLLYMPRGTVHQANCVPGDHSLHVTLSTNQFNTWADLLEVAFPAALRQAVAEVPALRRCPPPDYLAHLGLVDGEFDAVNPRRDDLIGALVELAQCVMRRLPFDAAADHIGARLMRQRLPPPPSHVSAPVSATGANAAATVTDETRVRITQEEGARLVVEDDAVVVCHPFGNGRLLHME</sequence>
<feature type="non-terminal residue" evidence="5">
    <location>
        <position position="1"/>
    </location>
</feature>
<dbReference type="SMART" id="SM00558">
    <property type="entry name" value="JmjC"/>
    <property type="match status" value="1"/>
</dbReference>
<keyword evidence="3" id="KW-0539">Nucleus</keyword>
<comment type="function">
    <text evidence="3">Oxygenase that can act as both a histone lysine demethylase and a ribosomal histidine hydroxylase.</text>
</comment>
<dbReference type="OMA" id="KHQPLYA"/>
<evidence type="ECO:0000313" key="6">
    <source>
        <dbReference type="Proteomes" id="UP000002009"/>
    </source>
</evidence>
<comment type="subcellular location">
    <subcellularLocation>
        <location evidence="3">Nucleus</location>
    </subcellularLocation>
</comment>
<dbReference type="Gene3D" id="1.10.10.1500">
    <property type="entry name" value="JmjC domain-containing ribosomal oxygenase (ROX), dimer domain"/>
    <property type="match status" value="1"/>
</dbReference>
<dbReference type="eggNOG" id="KOG3706">
    <property type="taxonomic scope" value="Eukaryota"/>
</dbReference>
<dbReference type="PROSITE" id="PS51184">
    <property type="entry name" value="JMJC"/>
    <property type="match status" value="1"/>
</dbReference>
<dbReference type="EMBL" id="CP001332">
    <property type="protein sequence ID" value="ACO67477.1"/>
    <property type="molecule type" value="Genomic_DNA"/>
</dbReference>
<evidence type="ECO:0000256" key="2">
    <source>
        <dbReference type="ARBA" id="ARBA00023004"/>
    </source>
</evidence>
<dbReference type="GeneID" id="8248940"/>